<feature type="region of interest" description="Disordered" evidence="1">
    <location>
        <begin position="57"/>
        <end position="78"/>
    </location>
</feature>
<evidence type="ECO:0000256" key="1">
    <source>
        <dbReference type="SAM" id="MobiDB-lite"/>
    </source>
</evidence>
<evidence type="ECO:0000313" key="2">
    <source>
        <dbReference type="EnsemblPlants" id="PGSC0003DMT400086489"/>
    </source>
</evidence>
<proteinExistence type="predicted"/>
<accession>M1DBV8</accession>
<name>M1DBV8_SOLTU</name>
<feature type="region of interest" description="Disordered" evidence="1">
    <location>
        <begin position="103"/>
        <end position="126"/>
    </location>
</feature>
<dbReference type="AlphaFoldDB" id="M1DBV8"/>
<reference evidence="3" key="1">
    <citation type="journal article" date="2011" name="Nature">
        <title>Genome sequence and analysis of the tuber crop potato.</title>
        <authorList>
            <consortium name="The Potato Genome Sequencing Consortium"/>
        </authorList>
    </citation>
    <scope>NUCLEOTIDE SEQUENCE [LARGE SCALE GENOMIC DNA]</scope>
    <source>
        <strain evidence="3">cv. DM1-3 516 R44</strain>
    </source>
</reference>
<dbReference type="Proteomes" id="UP000011115">
    <property type="component" value="Unassembled WGS sequence"/>
</dbReference>
<feature type="compositionally biased region" description="Acidic residues" evidence="1">
    <location>
        <begin position="60"/>
        <end position="71"/>
    </location>
</feature>
<keyword evidence="3" id="KW-1185">Reference proteome</keyword>
<dbReference type="PaxDb" id="4113-PGSC0003DMT400086489"/>
<dbReference type="EnsemblPlants" id="PGSC0003DMT400086489">
    <property type="protein sequence ID" value="PGSC0003DMT400086489"/>
    <property type="gene ID" value="PGSC0003DMG400036060"/>
</dbReference>
<dbReference type="InParanoid" id="M1DBV8"/>
<organism evidence="2 3">
    <name type="scientific">Solanum tuberosum</name>
    <name type="common">Potato</name>
    <dbReference type="NCBI Taxonomy" id="4113"/>
    <lineage>
        <taxon>Eukaryota</taxon>
        <taxon>Viridiplantae</taxon>
        <taxon>Streptophyta</taxon>
        <taxon>Embryophyta</taxon>
        <taxon>Tracheophyta</taxon>
        <taxon>Spermatophyta</taxon>
        <taxon>Magnoliopsida</taxon>
        <taxon>eudicotyledons</taxon>
        <taxon>Gunneridae</taxon>
        <taxon>Pentapetalae</taxon>
        <taxon>asterids</taxon>
        <taxon>lamiids</taxon>
        <taxon>Solanales</taxon>
        <taxon>Solanaceae</taxon>
        <taxon>Solanoideae</taxon>
        <taxon>Solaneae</taxon>
        <taxon>Solanum</taxon>
    </lineage>
</organism>
<sequence>MNRLKASTMRIILEEKSPHKSLCYRGGVDILELEGPRSNFPIVSKFLPATVTGDVTTIDGDGEFDAPETNEEERGTHDEAMYEDLEELEGDIVQMVTEASMRDTSMIGSRGSQPIKESLHSHLVLE</sequence>
<dbReference type="Gramene" id="PGSC0003DMT400086489">
    <property type="protein sequence ID" value="PGSC0003DMT400086489"/>
    <property type="gene ID" value="PGSC0003DMG400036060"/>
</dbReference>
<reference evidence="2" key="2">
    <citation type="submission" date="2015-06" db="UniProtKB">
        <authorList>
            <consortium name="EnsemblPlants"/>
        </authorList>
    </citation>
    <scope>IDENTIFICATION</scope>
    <source>
        <strain evidence="2">DM1-3 516 R44</strain>
    </source>
</reference>
<feature type="compositionally biased region" description="Basic and acidic residues" evidence="1">
    <location>
        <begin position="117"/>
        <end position="126"/>
    </location>
</feature>
<protein>
    <submittedName>
        <fullName evidence="2">Polyprotein protein</fullName>
    </submittedName>
</protein>
<evidence type="ECO:0000313" key="3">
    <source>
        <dbReference type="Proteomes" id="UP000011115"/>
    </source>
</evidence>
<feature type="compositionally biased region" description="Polar residues" evidence="1">
    <location>
        <begin position="103"/>
        <end position="112"/>
    </location>
</feature>
<dbReference type="HOGENOM" id="CLU_1985512_0_0_1"/>